<comment type="caution">
    <text evidence="2">The sequence shown here is derived from an EMBL/GenBank/DDBJ whole genome shotgun (WGS) entry which is preliminary data.</text>
</comment>
<dbReference type="EMBL" id="MFGW01000013">
    <property type="protein sequence ID" value="OGF68162.1"/>
    <property type="molecule type" value="Genomic_DNA"/>
</dbReference>
<name>A0A1F5VXJ4_9BACT</name>
<evidence type="ECO:0000313" key="2">
    <source>
        <dbReference type="EMBL" id="OGF68162.1"/>
    </source>
</evidence>
<evidence type="ECO:0000313" key="3">
    <source>
        <dbReference type="Proteomes" id="UP000178943"/>
    </source>
</evidence>
<sequence>MKLFIKIITIVLLSMVAWSVSLMLSVNCASNIFYKYFIPNYFRGPLCNADYLLEGGCITDVIKEFAPLYFIYGCIIGFYFGVFNTLLIFLFFSNIIKRKAGFLIINILFMSLIWGFANCIGHFLQKDLSDKFLDDTLFKARILLSIIGCFIGILIHCMQAWLMKLSFKQFIIWFTSGIFGISFGILAVDVGLFQFHPFIHIWRLENGNEILSGGTIGLIYGIFLSISYIAIKNLYKEK</sequence>
<feature type="transmembrane region" description="Helical" evidence="1">
    <location>
        <begin position="170"/>
        <end position="190"/>
    </location>
</feature>
<gene>
    <name evidence="2" type="ORF">A2Y62_04365</name>
</gene>
<keyword evidence="1" id="KW-0472">Membrane</keyword>
<dbReference type="AlphaFoldDB" id="A0A1F5VXJ4"/>
<keyword evidence="1" id="KW-0812">Transmembrane</keyword>
<protein>
    <submittedName>
        <fullName evidence="2">Uncharacterized protein</fullName>
    </submittedName>
</protein>
<reference evidence="2 3" key="1">
    <citation type="journal article" date="2016" name="Nat. Commun.">
        <title>Thousands of microbial genomes shed light on interconnected biogeochemical processes in an aquifer system.</title>
        <authorList>
            <person name="Anantharaman K."/>
            <person name="Brown C.T."/>
            <person name="Hug L.A."/>
            <person name="Sharon I."/>
            <person name="Castelle C.J."/>
            <person name="Probst A.J."/>
            <person name="Thomas B.C."/>
            <person name="Singh A."/>
            <person name="Wilkins M.J."/>
            <person name="Karaoz U."/>
            <person name="Brodie E.L."/>
            <person name="Williams K.H."/>
            <person name="Hubbard S.S."/>
            <person name="Banfield J.F."/>
        </authorList>
    </citation>
    <scope>NUCLEOTIDE SEQUENCE [LARGE SCALE GENOMIC DNA]</scope>
</reference>
<dbReference type="Proteomes" id="UP000178943">
    <property type="component" value="Unassembled WGS sequence"/>
</dbReference>
<evidence type="ECO:0000256" key="1">
    <source>
        <dbReference type="SAM" id="Phobius"/>
    </source>
</evidence>
<accession>A0A1F5VXJ4</accession>
<feature type="transmembrane region" description="Helical" evidence="1">
    <location>
        <begin position="136"/>
        <end position="158"/>
    </location>
</feature>
<feature type="transmembrane region" description="Helical" evidence="1">
    <location>
        <begin position="7"/>
        <end position="34"/>
    </location>
</feature>
<organism evidence="2 3">
    <name type="scientific">Candidatus Fischerbacteria bacterium RBG_13_37_8</name>
    <dbReference type="NCBI Taxonomy" id="1817863"/>
    <lineage>
        <taxon>Bacteria</taxon>
        <taxon>Candidatus Fischeribacteriota</taxon>
    </lineage>
</organism>
<feature type="transmembrane region" description="Helical" evidence="1">
    <location>
        <begin position="69"/>
        <end position="91"/>
    </location>
</feature>
<feature type="transmembrane region" description="Helical" evidence="1">
    <location>
        <begin position="210"/>
        <end position="231"/>
    </location>
</feature>
<feature type="transmembrane region" description="Helical" evidence="1">
    <location>
        <begin position="103"/>
        <end position="124"/>
    </location>
</feature>
<keyword evidence="1" id="KW-1133">Transmembrane helix</keyword>
<proteinExistence type="predicted"/>